<dbReference type="EMBL" id="CP009807">
    <property type="protein sequence ID" value="ATZ47860.1"/>
    <property type="molecule type" value="Genomic_DNA"/>
</dbReference>
<dbReference type="GeneID" id="5439926"/>
<gene>
    <name evidence="3" type="ORF">BCIN_03g01420</name>
</gene>
<feature type="region of interest" description="Disordered" evidence="1">
    <location>
        <begin position="146"/>
        <end position="177"/>
    </location>
</feature>
<evidence type="ECO:0000259" key="2">
    <source>
        <dbReference type="Pfam" id="PF22980"/>
    </source>
</evidence>
<feature type="compositionally biased region" description="Basic and acidic residues" evidence="1">
    <location>
        <begin position="203"/>
        <end position="213"/>
    </location>
</feature>
<name>A0A384JBI5_BOTFB</name>
<reference evidence="3 4" key="3">
    <citation type="journal article" date="2017" name="Mol. Plant Pathol.">
        <title>A gapless genome sequence of the fungus Botrytis cinerea.</title>
        <authorList>
            <person name="Van Kan J.A."/>
            <person name="Stassen J.H."/>
            <person name="Mosbach A."/>
            <person name="Van Der Lee T.A."/>
            <person name="Faino L."/>
            <person name="Farmer A.D."/>
            <person name="Papasotiriou D.G."/>
            <person name="Zhou S."/>
            <person name="Seidl M.F."/>
            <person name="Cottam E."/>
            <person name="Edel D."/>
            <person name="Hahn M."/>
            <person name="Schwartz D.C."/>
            <person name="Dietrich R.A."/>
            <person name="Widdison S."/>
            <person name="Scalliet G."/>
        </authorList>
    </citation>
    <scope>NUCLEOTIDE SEQUENCE [LARGE SCALE GENOMIC DNA]</scope>
    <source>
        <strain evidence="3 4">B05.10</strain>
    </source>
</reference>
<evidence type="ECO:0000313" key="3">
    <source>
        <dbReference type="EMBL" id="ATZ47860.1"/>
    </source>
</evidence>
<proteinExistence type="predicted"/>
<protein>
    <recommendedName>
        <fullName evidence="2">Myb-like DNA-binding domain-containing protein</fullName>
    </recommendedName>
</protein>
<reference evidence="3 4" key="1">
    <citation type="journal article" date="2011" name="PLoS Genet.">
        <title>Genomic analysis of the necrotrophic fungal pathogens Sclerotinia sclerotiorum and Botrytis cinerea.</title>
        <authorList>
            <person name="Amselem J."/>
            <person name="Cuomo C.A."/>
            <person name="van Kan J.A."/>
            <person name="Viaud M."/>
            <person name="Benito E.P."/>
            <person name="Couloux A."/>
            <person name="Coutinho P.M."/>
            <person name="de Vries R.P."/>
            <person name="Dyer P.S."/>
            <person name="Fillinger S."/>
            <person name="Fournier E."/>
            <person name="Gout L."/>
            <person name="Hahn M."/>
            <person name="Kohn L."/>
            <person name="Lapalu N."/>
            <person name="Plummer K.M."/>
            <person name="Pradier J.M."/>
            <person name="Quevillon E."/>
            <person name="Sharon A."/>
            <person name="Simon A."/>
            <person name="ten Have A."/>
            <person name="Tudzynski B."/>
            <person name="Tudzynski P."/>
            <person name="Wincker P."/>
            <person name="Andrew M."/>
            <person name="Anthouard V."/>
            <person name="Beever R.E."/>
            <person name="Beffa R."/>
            <person name="Benoit I."/>
            <person name="Bouzid O."/>
            <person name="Brault B."/>
            <person name="Chen Z."/>
            <person name="Choquer M."/>
            <person name="Collemare J."/>
            <person name="Cotton P."/>
            <person name="Danchin E.G."/>
            <person name="Da Silva C."/>
            <person name="Gautier A."/>
            <person name="Giraud C."/>
            <person name="Giraud T."/>
            <person name="Gonzalez C."/>
            <person name="Grossetete S."/>
            <person name="Guldener U."/>
            <person name="Henrissat B."/>
            <person name="Howlett B.J."/>
            <person name="Kodira C."/>
            <person name="Kretschmer M."/>
            <person name="Lappartient A."/>
            <person name="Leroch M."/>
            <person name="Levis C."/>
            <person name="Mauceli E."/>
            <person name="Neuveglise C."/>
            <person name="Oeser B."/>
            <person name="Pearson M."/>
            <person name="Poulain J."/>
            <person name="Poussereau N."/>
            <person name="Quesneville H."/>
            <person name="Rascle C."/>
            <person name="Schumacher J."/>
            <person name="Segurens B."/>
            <person name="Sexton A."/>
            <person name="Silva E."/>
            <person name="Sirven C."/>
            <person name="Soanes D.M."/>
            <person name="Talbot N.J."/>
            <person name="Templeton M."/>
            <person name="Yandava C."/>
            <person name="Yarden O."/>
            <person name="Zeng Q."/>
            <person name="Rollins J.A."/>
            <person name="Lebrun M.H."/>
            <person name="Dickman M."/>
        </authorList>
    </citation>
    <scope>NUCLEOTIDE SEQUENCE [LARGE SCALE GENOMIC DNA]</scope>
    <source>
        <strain evidence="3 4">B05.10</strain>
    </source>
</reference>
<sequence length="243" mass="26366">MPKGLCATSPHIKCRSSDSSTSTKIHQRRTNTKLSSGSSNHPRSSTLINYYLPVLQSLLLVNRTRIYSTNSSSSIMSEESHRPKLTQAEIDLLWAILEHVPKEKINSCVVGTLGAVAAQLGIRKTAAEKRWSRLSIKVRKGREAADKGAVAGDSEETEAKASSEDEEAVTKNVGGKDLTQDAADEKAITTAIGVKPKRNNKASVKDKVSQDKVVKKKAAVAKMKRGNRSIKDEANAKSNAKEE</sequence>
<evidence type="ECO:0000313" key="4">
    <source>
        <dbReference type="Proteomes" id="UP000001798"/>
    </source>
</evidence>
<dbReference type="InterPro" id="IPR054505">
    <property type="entry name" value="Myb_DNA-bind_8"/>
</dbReference>
<dbReference type="Proteomes" id="UP000001798">
    <property type="component" value="Chromosome 3"/>
</dbReference>
<dbReference type="VEuPathDB" id="FungiDB:Bcin03g01420"/>
<feature type="compositionally biased region" description="Basic residues" evidence="1">
    <location>
        <begin position="214"/>
        <end position="228"/>
    </location>
</feature>
<feature type="region of interest" description="Disordered" evidence="1">
    <location>
        <begin position="1"/>
        <end position="42"/>
    </location>
</feature>
<feature type="domain" description="Myb-like DNA-binding" evidence="2">
    <location>
        <begin position="89"/>
        <end position="137"/>
    </location>
</feature>
<feature type="region of interest" description="Disordered" evidence="1">
    <location>
        <begin position="189"/>
        <end position="243"/>
    </location>
</feature>
<dbReference type="OrthoDB" id="3552273at2759"/>
<accession>A0A384JBI5</accession>
<organism evidence="3 4">
    <name type="scientific">Botryotinia fuckeliana (strain B05.10)</name>
    <name type="common">Noble rot fungus</name>
    <name type="synonym">Botrytis cinerea</name>
    <dbReference type="NCBI Taxonomy" id="332648"/>
    <lineage>
        <taxon>Eukaryota</taxon>
        <taxon>Fungi</taxon>
        <taxon>Dikarya</taxon>
        <taxon>Ascomycota</taxon>
        <taxon>Pezizomycotina</taxon>
        <taxon>Leotiomycetes</taxon>
        <taxon>Helotiales</taxon>
        <taxon>Sclerotiniaceae</taxon>
        <taxon>Botrytis</taxon>
    </lineage>
</organism>
<dbReference type="AlphaFoldDB" id="A0A384JBI5"/>
<evidence type="ECO:0000256" key="1">
    <source>
        <dbReference type="SAM" id="MobiDB-lite"/>
    </source>
</evidence>
<feature type="compositionally biased region" description="Basic and acidic residues" evidence="1">
    <location>
        <begin position="229"/>
        <end position="243"/>
    </location>
</feature>
<dbReference type="Pfam" id="PF22980">
    <property type="entry name" value="Myb_DNA-bind_8"/>
    <property type="match status" value="1"/>
</dbReference>
<dbReference type="KEGG" id="bfu:BCIN_03g01420"/>
<dbReference type="RefSeq" id="XP_001559375.2">
    <property type="nucleotide sequence ID" value="XM_001559325.2"/>
</dbReference>
<reference evidence="3 4" key="2">
    <citation type="journal article" date="2012" name="Eukaryot. Cell">
        <title>Genome update of Botrytis cinerea strains B05.10 and T4.</title>
        <authorList>
            <person name="Staats M."/>
            <person name="van Kan J.A."/>
        </authorList>
    </citation>
    <scope>NUCLEOTIDE SEQUENCE [LARGE SCALE GENOMIC DNA]</scope>
    <source>
        <strain evidence="3 4">B05.10</strain>
    </source>
</reference>
<feature type="compositionally biased region" description="Polar residues" evidence="1">
    <location>
        <begin position="32"/>
        <end position="42"/>
    </location>
</feature>
<keyword evidence="4" id="KW-1185">Reference proteome</keyword>